<accession>A0A8J7G8Z4</accession>
<dbReference type="InterPro" id="IPR011051">
    <property type="entry name" value="RmlC_Cupin_sf"/>
</dbReference>
<dbReference type="GO" id="GO:0051213">
    <property type="term" value="F:dioxygenase activity"/>
    <property type="evidence" value="ECO:0007669"/>
    <property type="project" value="UniProtKB-KW"/>
</dbReference>
<evidence type="ECO:0000259" key="3">
    <source>
        <dbReference type="Pfam" id="PF07883"/>
    </source>
</evidence>
<comment type="caution">
    <text evidence="4">The sequence shown here is derived from an EMBL/GenBank/DDBJ whole genome shotgun (WGS) entry which is preliminary data.</text>
</comment>
<dbReference type="SUPFAM" id="SSF51182">
    <property type="entry name" value="RmlC-like cupins"/>
    <property type="match status" value="1"/>
</dbReference>
<dbReference type="CDD" id="cd02216">
    <property type="entry name" value="cupin_GDO-like_N"/>
    <property type="match status" value="1"/>
</dbReference>
<protein>
    <submittedName>
        <fullName evidence="4">Cupin domain-containing protein</fullName>
    </submittedName>
</protein>
<reference evidence="4" key="1">
    <citation type="submission" date="2020-11" db="EMBL/GenBank/DDBJ databases">
        <title>Multidrug resistant novel bacterium Savagea serpentis sp. nov., isolated from the scats of a vine snake (Ahaetulla nasuta).</title>
        <authorList>
            <person name="Venkata Ramana V."/>
            <person name="Vikas Patil S."/>
            <person name="Yogita Lugani V."/>
        </authorList>
    </citation>
    <scope>NUCLEOTIDE SEQUENCE</scope>
    <source>
        <strain evidence="4">SN6</strain>
    </source>
</reference>
<dbReference type="InterPro" id="IPR047183">
    <property type="entry name" value="GDO-like"/>
</dbReference>
<dbReference type="AlphaFoldDB" id="A0A8J7G8Z4"/>
<evidence type="ECO:0000313" key="5">
    <source>
        <dbReference type="Proteomes" id="UP000622653"/>
    </source>
</evidence>
<dbReference type="InterPro" id="IPR013096">
    <property type="entry name" value="Cupin_2"/>
</dbReference>
<dbReference type="InterPro" id="IPR014710">
    <property type="entry name" value="RmlC-like_jellyroll"/>
</dbReference>
<name>A0A8J7G8Z4_9BACL</name>
<feature type="domain" description="Cupin type-2" evidence="3">
    <location>
        <begin position="107"/>
        <end position="173"/>
    </location>
</feature>
<dbReference type="RefSeq" id="WP_194562854.1">
    <property type="nucleotide sequence ID" value="NZ_JADKPV010000003.1"/>
</dbReference>
<dbReference type="Pfam" id="PF07883">
    <property type="entry name" value="Cupin_2"/>
    <property type="match status" value="2"/>
</dbReference>
<keyword evidence="2" id="KW-0560">Oxidoreductase</keyword>
<sequence>MSENKQDVQQFMKSNVVKEFTADIQQYNLGPLWEAIPEIMNKNPRPQAEAYLWSGELLKKKLMEASEIFTPERGGERRAIYFQNPGLTYRQPWGWASTTQTLYAAVQLLLPGEEAPSHRHTQSALRFISEGKGAYTIVQGERVYMEEGDFLITPKNLWHGHGHVGDEPMIWMDALDIPTIYSIGGTFFEPYEDGLQQPNVPDNFSELRYSGGMVRPVGDERFDVAPLANYKWSRTTDAIKGLMNFDPDEYEGYAVEYINPSTGKTANPTMGTRMQHLPKGFSTKAQRHTHSTIYHVHRGEGYTVINGIRFDWKQGDYFVVPNWAWSEHHAMLDSYLFSVNDIPIMERFDLEQREQLEKNNGQQQVTGEFKAIR</sequence>
<gene>
    <name evidence="4" type="ORF">IRY55_08390</name>
</gene>
<dbReference type="EMBL" id="JADKPV010000003">
    <property type="protein sequence ID" value="MBF4501378.1"/>
    <property type="molecule type" value="Genomic_DNA"/>
</dbReference>
<keyword evidence="5" id="KW-1185">Reference proteome</keyword>
<dbReference type="CDD" id="cd06992">
    <property type="entry name" value="cupin_GDO-like_C"/>
    <property type="match status" value="1"/>
</dbReference>
<dbReference type="PANTHER" id="PTHR41517:SF1">
    <property type="entry name" value="CUPIN"/>
    <property type="match status" value="1"/>
</dbReference>
<dbReference type="PANTHER" id="PTHR41517">
    <property type="entry name" value="1,2-DIOXYGENASE PROTEIN-RELATED"/>
    <property type="match status" value="1"/>
</dbReference>
<keyword evidence="1" id="KW-0223">Dioxygenase</keyword>
<evidence type="ECO:0000256" key="2">
    <source>
        <dbReference type="ARBA" id="ARBA00023002"/>
    </source>
</evidence>
<evidence type="ECO:0000256" key="1">
    <source>
        <dbReference type="ARBA" id="ARBA00022964"/>
    </source>
</evidence>
<evidence type="ECO:0000313" key="4">
    <source>
        <dbReference type="EMBL" id="MBF4501378.1"/>
    </source>
</evidence>
<organism evidence="4 5">
    <name type="scientific">Savagea serpentis</name>
    <dbReference type="NCBI Taxonomy" id="2785297"/>
    <lineage>
        <taxon>Bacteria</taxon>
        <taxon>Bacillati</taxon>
        <taxon>Bacillota</taxon>
        <taxon>Bacilli</taxon>
        <taxon>Bacillales</taxon>
        <taxon>Caryophanaceae</taxon>
        <taxon>Savagea</taxon>
    </lineage>
</organism>
<dbReference type="Proteomes" id="UP000622653">
    <property type="component" value="Unassembled WGS sequence"/>
</dbReference>
<feature type="domain" description="Cupin type-2" evidence="3">
    <location>
        <begin position="274"/>
        <end position="329"/>
    </location>
</feature>
<proteinExistence type="predicted"/>
<dbReference type="Gene3D" id="2.60.120.10">
    <property type="entry name" value="Jelly Rolls"/>
    <property type="match status" value="1"/>
</dbReference>